<evidence type="ECO:0000313" key="3">
    <source>
        <dbReference type="Proteomes" id="UP000825729"/>
    </source>
</evidence>
<reference evidence="2 3" key="1">
    <citation type="submission" date="2021-07" db="EMBL/GenBank/DDBJ databases">
        <title>The Aristolochia fimbriata genome: insights into angiosperm evolution, floral development and chemical biosynthesis.</title>
        <authorList>
            <person name="Jiao Y."/>
        </authorList>
    </citation>
    <scope>NUCLEOTIDE SEQUENCE [LARGE SCALE GENOMIC DNA]</scope>
    <source>
        <strain evidence="2">IBCAS-2021</strain>
        <tissue evidence="2">Leaf</tissue>
    </source>
</reference>
<proteinExistence type="predicted"/>
<dbReference type="EMBL" id="JAINDJ010000002">
    <property type="protein sequence ID" value="KAG9458628.1"/>
    <property type="molecule type" value="Genomic_DNA"/>
</dbReference>
<evidence type="ECO:0000256" key="1">
    <source>
        <dbReference type="SAM" id="MobiDB-lite"/>
    </source>
</evidence>
<comment type="caution">
    <text evidence="2">The sequence shown here is derived from an EMBL/GenBank/DDBJ whole genome shotgun (WGS) entry which is preliminary data.</text>
</comment>
<evidence type="ECO:0000313" key="2">
    <source>
        <dbReference type="EMBL" id="KAG9458628.1"/>
    </source>
</evidence>
<sequence length="103" mass="11347">MAGRLRYSGCEPEQRRGGEAGAALVTGLQPMAVTVSRAGCGHPRSPMGLITGKVIHNGLNWQLDLWRGAKRERFKKNVTSKGEAVRGRPVREGPKRDQIEREI</sequence>
<protein>
    <submittedName>
        <fullName evidence="2">Uncharacterized protein</fullName>
    </submittedName>
</protein>
<dbReference type="AlphaFoldDB" id="A0AAV7FG73"/>
<accession>A0AAV7FG73</accession>
<dbReference type="Proteomes" id="UP000825729">
    <property type="component" value="Unassembled WGS sequence"/>
</dbReference>
<keyword evidence="3" id="KW-1185">Reference proteome</keyword>
<feature type="compositionally biased region" description="Basic and acidic residues" evidence="1">
    <location>
        <begin position="83"/>
        <end position="103"/>
    </location>
</feature>
<name>A0AAV7FG73_ARIFI</name>
<gene>
    <name evidence="2" type="ORF">H6P81_003136</name>
</gene>
<feature type="region of interest" description="Disordered" evidence="1">
    <location>
        <begin position="77"/>
        <end position="103"/>
    </location>
</feature>
<organism evidence="2 3">
    <name type="scientific">Aristolochia fimbriata</name>
    <name type="common">White veined hardy Dutchman's pipe vine</name>
    <dbReference type="NCBI Taxonomy" id="158543"/>
    <lineage>
        <taxon>Eukaryota</taxon>
        <taxon>Viridiplantae</taxon>
        <taxon>Streptophyta</taxon>
        <taxon>Embryophyta</taxon>
        <taxon>Tracheophyta</taxon>
        <taxon>Spermatophyta</taxon>
        <taxon>Magnoliopsida</taxon>
        <taxon>Magnoliidae</taxon>
        <taxon>Piperales</taxon>
        <taxon>Aristolochiaceae</taxon>
        <taxon>Aristolochia</taxon>
    </lineage>
</organism>